<keyword evidence="3" id="KW-0238">DNA-binding</keyword>
<protein>
    <submittedName>
        <fullName evidence="5">Uncharacterized protein</fullName>
    </submittedName>
</protein>
<dbReference type="InterPro" id="IPR051439">
    <property type="entry name" value="XlnR/Xlr1"/>
</dbReference>
<accession>A0AAJ0DBT8</accession>
<dbReference type="AlphaFoldDB" id="A0AAJ0DBT8"/>
<organism evidence="5 6">
    <name type="scientific">Extremus antarcticus</name>
    <dbReference type="NCBI Taxonomy" id="702011"/>
    <lineage>
        <taxon>Eukaryota</taxon>
        <taxon>Fungi</taxon>
        <taxon>Dikarya</taxon>
        <taxon>Ascomycota</taxon>
        <taxon>Pezizomycotina</taxon>
        <taxon>Dothideomycetes</taxon>
        <taxon>Dothideomycetidae</taxon>
        <taxon>Mycosphaerellales</taxon>
        <taxon>Extremaceae</taxon>
        <taxon>Extremus</taxon>
    </lineage>
</organism>
<keyword evidence="1" id="KW-0862">Zinc</keyword>
<name>A0AAJ0DBT8_9PEZI</name>
<proteinExistence type="predicted"/>
<dbReference type="Proteomes" id="UP001271007">
    <property type="component" value="Unassembled WGS sequence"/>
</dbReference>
<dbReference type="PANTHER" id="PTHR47663:SF1">
    <property type="entry name" value="XYLANOLYTIC TRANSCRIPTIONAL ACTIVATOR XLNR-RELATED"/>
    <property type="match status" value="1"/>
</dbReference>
<sequence>MHLFTSDSSFATYLIHRLYILLSGKWDPLQLLDDNDLLISSYPLIFATDHVVLPIEAINEIPDYDPDLSLMPLSFDIYLL</sequence>
<evidence type="ECO:0000313" key="5">
    <source>
        <dbReference type="EMBL" id="KAK3047157.1"/>
    </source>
</evidence>
<evidence type="ECO:0000256" key="2">
    <source>
        <dbReference type="ARBA" id="ARBA00023015"/>
    </source>
</evidence>
<evidence type="ECO:0000256" key="1">
    <source>
        <dbReference type="ARBA" id="ARBA00022833"/>
    </source>
</evidence>
<evidence type="ECO:0000313" key="6">
    <source>
        <dbReference type="Proteomes" id="UP001271007"/>
    </source>
</evidence>
<keyword evidence="6" id="KW-1185">Reference proteome</keyword>
<dbReference type="EMBL" id="JAWDJX010000067">
    <property type="protein sequence ID" value="KAK3047157.1"/>
    <property type="molecule type" value="Genomic_DNA"/>
</dbReference>
<keyword evidence="4" id="KW-0804">Transcription</keyword>
<dbReference type="GO" id="GO:0003677">
    <property type="term" value="F:DNA binding"/>
    <property type="evidence" value="ECO:0007669"/>
    <property type="project" value="UniProtKB-KW"/>
</dbReference>
<keyword evidence="2" id="KW-0805">Transcription regulation</keyword>
<evidence type="ECO:0000256" key="3">
    <source>
        <dbReference type="ARBA" id="ARBA00023125"/>
    </source>
</evidence>
<comment type="caution">
    <text evidence="5">The sequence shown here is derived from an EMBL/GenBank/DDBJ whole genome shotgun (WGS) entry which is preliminary data.</text>
</comment>
<gene>
    <name evidence="5" type="ORF">LTR09_011425</name>
</gene>
<reference evidence="5" key="1">
    <citation type="submission" date="2023-04" db="EMBL/GenBank/DDBJ databases">
        <title>Black Yeasts Isolated from many extreme environments.</title>
        <authorList>
            <person name="Coleine C."/>
            <person name="Stajich J.E."/>
            <person name="Selbmann L."/>
        </authorList>
    </citation>
    <scope>NUCLEOTIDE SEQUENCE</scope>
    <source>
        <strain evidence="5">CCFEE 5312</strain>
    </source>
</reference>
<evidence type="ECO:0000256" key="4">
    <source>
        <dbReference type="ARBA" id="ARBA00023163"/>
    </source>
</evidence>
<dbReference type="PANTHER" id="PTHR47663">
    <property type="entry name" value="XYLANOLYTIC TRANSCRIPTIONAL ACTIVATOR XLNR-RELATED"/>
    <property type="match status" value="1"/>
</dbReference>